<gene>
    <name evidence="1" type="ORF">SORDD21_00459</name>
</gene>
<sequence>MNDSLQEQPLEISTSPDFLYKIRELEGHKSHSDPKDNSHQE</sequence>
<organism evidence="1 2">
    <name type="scientific">Streptococcus oralis</name>
    <dbReference type="NCBI Taxonomy" id="1303"/>
    <lineage>
        <taxon>Bacteria</taxon>
        <taxon>Bacillati</taxon>
        <taxon>Bacillota</taxon>
        <taxon>Bacilli</taxon>
        <taxon>Lactobacillales</taxon>
        <taxon>Streptococcaceae</taxon>
        <taxon>Streptococcus</taxon>
    </lineage>
</organism>
<accession>A0A139PPJ0</accession>
<protein>
    <submittedName>
        <fullName evidence="1">Uncharacterized protein</fullName>
    </submittedName>
</protein>
<evidence type="ECO:0000313" key="2">
    <source>
        <dbReference type="Proteomes" id="UP000070053"/>
    </source>
</evidence>
<dbReference type="AlphaFoldDB" id="A0A139PPJ0"/>
<dbReference type="Proteomes" id="UP000070053">
    <property type="component" value="Unassembled WGS sequence"/>
</dbReference>
<evidence type="ECO:0000313" key="1">
    <source>
        <dbReference type="EMBL" id="KXT92224.1"/>
    </source>
</evidence>
<reference evidence="1 2" key="1">
    <citation type="submission" date="2016-01" db="EMBL/GenBank/DDBJ databases">
        <title>Highly variable Streptococcus oralis are common among viridans streptococci isolated from primates.</title>
        <authorList>
            <person name="Denapaite D."/>
            <person name="Rieger M."/>
            <person name="Koendgen S."/>
            <person name="Brueckner R."/>
            <person name="Ochigava I."/>
            <person name="Kappeler P."/>
            <person name="Maetz-Rensing K."/>
            <person name="Leendertz F."/>
            <person name="Hakenbeck R."/>
        </authorList>
    </citation>
    <scope>NUCLEOTIDE SEQUENCE [LARGE SCALE GENOMIC DNA]</scope>
    <source>
        <strain evidence="1 2">DD21</strain>
    </source>
</reference>
<name>A0A139PPJ0_STROR</name>
<proteinExistence type="predicted"/>
<comment type="caution">
    <text evidence="1">The sequence shown here is derived from an EMBL/GenBank/DDBJ whole genome shotgun (WGS) entry which is preliminary data.</text>
</comment>
<dbReference type="EMBL" id="LQZP01000135">
    <property type="protein sequence ID" value="KXT92224.1"/>
    <property type="molecule type" value="Genomic_DNA"/>
</dbReference>